<reference evidence="3" key="2">
    <citation type="submission" date="2011-02" db="EMBL/GenBank/DDBJ databases">
        <title>The complete genome of Pedobacter saltans DSM 12145.</title>
        <authorList>
            <consortium name="US DOE Joint Genome Institute (JGI-PGF)"/>
            <person name="Lucas S."/>
            <person name="Copeland A."/>
            <person name="Lapidus A."/>
            <person name="Bruce D."/>
            <person name="Goodwin L."/>
            <person name="Pitluck S."/>
            <person name="Kyrpides N."/>
            <person name="Mavromatis K."/>
            <person name="Pagani I."/>
            <person name="Ivanova N."/>
            <person name="Ovchinnikova G."/>
            <person name="Lu M."/>
            <person name="Detter J.C."/>
            <person name="Han C."/>
            <person name="Land M."/>
            <person name="Hauser L."/>
            <person name="Markowitz V."/>
            <person name="Cheng J.-F."/>
            <person name="Hugenholtz P."/>
            <person name="Woyke T."/>
            <person name="Wu D."/>
            <person name="Tindall B."/>
            <person name="Pomrenke H.G."/>
            <person name="Brambilla E."/>
            <person name="Klenk H.-P."/>
            <person name="Eisen J.A."/>
        </authorList>
    </citation>
    <scope>NUCLEOTIDE SEQUENCE [LARGE SCALE GENOMIC DNA]</scope>
    <source>
        <strain evidence="3">ATCC 51119 / DSM 12145 / JCM 21818 / LMG 10337 / NBRC 100064 / NCIMB 13643</strain>
    </source>
</reference>
<protein>
    <submittedName>
        <fullName evidence="2">Uncharacterized protein</fullName>
    </submittedName>
</protein>
<accession>F0S9Y9</accession>
<dbReference type="HOGENOM" id="CLU_2919315_0_0_10"/>
<evidence type="ECO:0000313" key="3">
    <source>
        <dbReference type="Proteomes" id="UP000000310"/>
    </source>
</evidence>
<dbReference type="Proteomes" id="UP000000310">
    <property type="component" value="Chromosome"/>
</dbReference>
<keyword evidence="3" id="KW-1185">Reference proteome</keyword>
<evidence type="ECO:0000313" key="2">
    <source>
        <dbReference type="EMBL" id="ADY52547.1"/>
    </source>
</evidence>
<dbReference type="PROSITE" id="PS51257">
    <property type="entry name" value="PROKAR_LIPOPROTEIN"/>
    <property type="match status" value="1"/>
</dbReference>
<feature type="chain" id="PRO_5003260093" evidence="1">
    <location>
        <begin position="25"/>
        <end position="61"/>
    </location>
</feature>
<dbReference type="AlphaFoldDB" id="F0S9Y9"/>
<dbReference type="EMBL" id="CP002545">
    <property type="protein sequence ID" value="ADY52547.1"/>
    <property type="molecule type" value="Genomic_DNA"/>
</dbReference>
<proteinExistence type="predicted"/>
<reference evidence="2 3" key="1">
    <citation type="journal article" date="2011" name="Stand. Genomic Sci.">
        <title>Complete genome sequence of the gliding, heparinolytic Pedobacter saltans type strain (113).</title>
        <authorList>
            <person name="Liolios K."/>
            <person name="Sikorski J."/>
            <person name="Lu M."/>
            <person name="Nolan M."/>
            <person name="Lapidus A."/>
            <person name="Lucas S."/>
            <person name="Hammon N."/>
            <person name="Deshpande S."/>
            <person name="Cheng J.F."/>
            <person name="Tapia R."/>
            <person name="Han C."/>
            <person name="Goodwin L."/>
            <person name="Pitluck S."/>
            <person name="Huntemann M."/>
            <person name="Ivanova N."/>
            <person name="Pagani I."/>
            <person name="Mavromatis K."/>
            <person name="Ovchinikova G."/>
            <person name="Pati A."/>
            <person name="Chen A."/>
            <person name="Palaniappan K."/>
            <person name="Land M."/>
            <person name="Hauser L."/>
            <person name="Brambilla E.M."/>
            <person name="Kotsyurbenko O."/>
            <person name="Rohde M."/>
            <person name="Tindall B.J."/>
            <person name="Abt B."/>
            <person name="Goker M."/>
            <person name="Detter J.C."/>
            <person name="Woyke T."/>
            <person name="Bristow J."/>
            <person name="Eisen J.A."/>
            <person name="Markowitz V."/>
            <person name="Hugenholtz P."/>
            <person name="Klenk H.P."/>
            <person name="Kyrpides N.C."/>
        </authorList>
    </citation>
    <scope>NUCLEOTIDE SEQUENCE [LARGE SCALE GENOMIC DNA]</scope>
    <source>
        <strain evidence="3">ATCC 51119 / DSM 12145 / JCM 21818 / LMG 10337 / NBRC 100064 / NCIMB 13643</strain>
    </source>
</reference>
<organism evidence="2 3">
    <name type="scientific">Pseudopedobacter saltans (strain ATCC 51119 / DSM 12145 / JCM 21818 / CCUG 39354 / LMG 10337 / NBRC 100064 / NCIMB 13643)</name>
    <name type="common">Pedobacter saltans</name>
    <dbReference type="NCBI Taxonomy" id="762903"/>
    <lineage>
        <taxon>Bacteria</taxon>
        <taxon>Pseudomonadati</taxon>
        <taxon>Bacteroidota</taxon>
        <taxon>Sphingobacteriia</taxon>
        <taxon>Sphingobacteriales</taxon>
        <taxon>Sphingobacteriaceae</taxon>
        <taxon>Pseudopedobacter</taxon>
    </lineage>
</organism>
<keyword evidence="1" id="KW-0732">Signal</keyword>
<name>F0S9Y9_PSESL</name>
<feature type="signal peptide" evidence="1">
    <location>
        <begin position="1"/>
        <end position="24"/>
    </location>
</feature>
<dbReference type="KEGG" id="psn:Pedsa_1994"/>
<sequence length="61" mass="6778">MKYRSLLVLTLMVLAIFICSCSESKQQQTAVKNDKVQSKATVSKELAKKPACCQANIPSRF</sequence>
<gene>
    <name evidence="2" type="ordered locus">Pedsa_1994</name>
</gene>
<evidence type="ECO:0000256" key="1">
    <source>
        <dbReference type="SAM" id="SignalP"/>
    </source>
</evidence>